<feature type="domain" description="SANT and BTB" evidence="1">
    <location>
        <begin position="24"/>
        <end position="123"/>
    </location>
</feature>
<sequence>MSTLPSFASFFEENPSIKKQKKITIHVHDEIKNTMRDFKCSGYLLLKEMPYFRDYLSLSHQWSHHQWSNIDITVHCDVNIFQWLINYIKKKSGEELKLDVNNIVPLLLSSEFLRMNSLVKKCINFCCSHLNDVIAASNNMHGISDKIVYRIASRFDQRQIYQLQDNDDKFKSRLFRVKLDEIFKPDYSTELSPNNASTLFRCLVCGKYLLAYICNRISCSIDRMTIDSYGNIRWCHVRDSLWSSADYLLMLKEELKSWTLVYWRIWSLINYMQCNVCDTIFPVADFKTCVYHPGAIIRASSNGKTDSTFQCCGQPEKKFEFLELYDGCQIKDHDIVFESSYEKNAILCTKQLYNELKNVIDVICFQKNATTATSNSFSQCSVTKSRFFSQDRIIECRSENSNECSSLCRSSQKTSKQLEQFPILKKDQRFVKPLSNLTWNNYLPLRLNQDIQREQDDKRMNDILKRLNLHLEYHNDEGGIFSTLENRLKTLKIKTR</sequence>
<dbReference type="GeneID" id="101240286"/>
<reference evidence="3" key="1">
    <citation type="submission" date="2025-08" db="UniProtKB">
        <authorList>
            <consortium name="RefSeq"/>
        </authorList>
    </citation>
    <scope>IDENTIFICATION</scope>
</reference>
<dbReference type="Proteomes" id="UP001652625">
    <property type="component" value="Chromosome 11"/>
</dbReference>
<dbReference type="RefSeq" id="XP_065666506.1">
    <property type="nucleotide sequence ID" value="XM_065810434.1"/>
</dbReference>
<dbReference type="InterPro" id="IPR011333">
    <property type="entry name" value="SKP1/BTB/POZ_sf"/>
</dbReference>
<evidence type="ECO:0000313" key="2">
    <source>
        <dbReference type="Proteomes" id="UP001652625"/>
    </source>
</evidence>
<evidence type="ECO:0000259" key="1">
    <source>
        <dbReference type="Pfam" id="PF11822"/>
    </source>
</evidence>
<dbReference type="SUPFAM" id="SSF54695">
    <property type="entry name" value="POZ domain"/>
    <property type="match status" value="1"/>
</dbReference>
<dbReference type="InterPro" id="IPR021777">
    <property type="entry name" value="SANBR_BTB"/>
</dbReference>
<dbReference type="PANTHER" id="PTHR20946:SF0">
    <property type="entry name" value="SANT AND BTB DOMAIN REGULATOR OF CLASS SWITCH RECOMBINATION"/>
    <property type="match status" value="1"/>
</dbReference>
<name>A0ABM4CX33_HYDVU</name>
<organism evidence="2 3">
    <name type="scientific">Hydra vulgaris</name>
    <name type="common">Hydra</name>
    <name type="synonym">Hydra attenuata</name>
    <dbReference type="NCBI Taxonomy" id="6087"/>
    <lineage>
        <taxon>Eukaryota</taxon>
        <taxon>Metazoa</taxon>
        <taxon>Cnidaria</taxon>
        <taxon>Hydrozoa</taxon>
        <taxon>Hydroidolina</taxon>
        <taxon>Anthoathecata</taxon>
        <taxon>Aplanulata</taxon>
        <taxon>Hydridae</taxon>
        <taxon>Hydra</taxon>
    </lineage>
</organism>
<evidence type="ECO:0000313" key="3">
    <source>
        <dbReference type="RefSeq" id="XP_065666506.1"/>
    </source>
</evidence>
<gene>
    <name evidence="3" type="primary">LOC101240286</name>
</gene>
<dbReference type="PANTHER" id="PTHR20946">
    <property type="entry name" value="SANT AND BTB DOMAIN REGULATOR OF CLASS SWITCH RECOMBINATION"/>
    <property type="match status" value="1"/>
</dbReference>
<dbReference type="Pfam" id="PF11822">
    <property type="entry name" value="BTB_SANBR"/>
    <property type="match status" value="1"/>
</dbReference>
<protein>
    <submittedName>
        <fullName evidence="3">SANT and BTB domain regulator of class switch recombination isoform X6</fullName>
    </submittedName>
</protein>
<dbReference type="Gene3D" id="3.30.710.10">
    <property type="entry name" value="Potassium Channel Kv1.1, Chain A"/>
    <property type="match status" value="1"/>
</dbReference>
<dbReference type="InterPro" id="IPR045902">
    <property type="entry name" value="SANBR-like"/>
</dbReference>
<accession>A0ABM4CX33</accession>
<keyword evidence="2" id="KW-1185">Reference proteome</keyword>
<proteinExistence type="predicted"/>